<reference evidence="1" key="1">
    <citation type="submission" date="2024-03" db="EMBL/GenBank/DDBJ databases">
        <title>Novel Streptomyces species of biotechnological and ecological value are a feature of Machair soil.</title>
        <authorList>
            <person name="Prole J.R."/>
            <person name="Goodfellow M."/>
            <person name="Allenby N."/>
            <person name="Ward A.C."/>
        </authorList>
    </citation>
    <scope>NUCLEOTIDE SEQUENCE</scope>
    <source>
        <strain evidence="1">MS1.AVA.4</strain>
    </source>
</reference>
<accession>A0ACC6QGJ1</accession>
<keyword evidence="2" id="KW-1185">Reference proteome</keyword>
<name>A0ACC6QGJ1_9ACTN</name>
<protein>
    <submittedName>
        <fullName evidence="1">ATP-binding protein</fullName>
    </submittedName>
</protein>
<organism evidence="1 2">
    <name type="scientific">Streptomyces pratisoli</name>
    <dbReference type="NCBI Taxonomy" id="3139917"/>
    <lineage>
        <taxon>Bacteria</taxon>
        <taxon>Bacillati</taxon>
        <taxon>Actinomycetota</taxon>
        <taxon>Actinomycetes</taxon>
        <taxon>Kitasatosporales</taxon>
        <taxon>Streptomycetaceae</taxon>
        <taxon>Streptomyces</taxon>
    </lineage>
</organism>
<comment type="caution">
    <text evidence="1">The sequence shown here is derived from an EMBL/GenBank/DDBJ whole genome shotgun (WGS) entry which is preliminary data.</text>
</comment>
<keyword evidence="1" id="KW-0067">ATP-binding</keyword>
<proteinExistence type="predicted"/>
<gene>
    <name evidence="1" type="ORF">WKI58_13455</name>
</gene>
<evidence type="ECO:0000313" key="1">
    <source>
        <dbReference type="EMBL" id="MEJ8657518.1"/>
    </source>
</evidence>
<evidence type="ECO:0000313" key="2">
    <source>
        <dbReference type="Proteomes" id="UP001375539"/>
    </source>
</evidence>
<sequence length="214" mass="23454">MYERRCEVPRKAWDLPFLAEAREIAGLRRVMRLQLTLWGLPELVDAAQLCVTELVANVVRHVGPETPTTLRVSMSGTNLRIEVEDPDARALPTLMSAREDDEAGRGMALVDATAERWGVVLRPDSKITWCELATELAAPDGHGGGHRVDGAEALLVLYQMCGSPQMLGSRRLGLREAEKAAIHLIADLLRWLVAHGCDVDLALDEAQASLEACL</sequence>
<keyword evidence="1" id="KW-0547">Nucleotide-binding</keyword>
<dbReference type="Proteomes" id="UP001375539">
    <property type="component" value="Unassembled WGS sequence"/>
</dbReference>
<dbReference type="EMBL" id="JBBKAI010000002">
    <property type="protein sequence ID" value="MEJ8657518.1"/>
    <property type="molecule type" value="Genomic_DNA"/>
</dbReference>